<gene>
    <name evidence="1" type="ORF">METZ01_LOCUS233264</name>
</gene>
<accession>A0A382GZF3</accession>
<sequence length="398" mass="44574">MPLRKDNLKIILLQLVILPFLFSCNSSSSSSSSTDSNSGSYFVKGGFGLFANGGNGVKYGNFELYLMGLIPPSEVEDIVYFEDVTQTTDDLNNRCSDGEWCPIFHSTSKKTLSITQLEQNYGKRDPDSSQSQKSFNAMVMMISKTDLTQSEIVDLSNDVNYFDNASENYGNFAWATGSRASLTLDNLTNSLIDNSTTSYTYNNRDYKILDNGSFVSVLISDSEYSNWDNGSINYISTFSNRTSFFEDVYKIFNDDFDFFIILHNNASLPSTFSYYGLHMSVSSSIKGISKTNTTYDYSSDYGSSGKLKFIIHIPYNGLRSGPTLHEIFHHWGNYILDSQFTNQQSAIPHWGFSSACCQLGGFQKSKFDQSSAAKSIHSKKIDSQLEISKSSFYDLDVL</sequence>
<feature type="non-terminal residue" evidence="1">
    <location>
        <position position="1"/>
    </location>
</feature>
<evidence type="ECO:0000313" key="1">
    <source>
        <dbReference type="EMBL" id="SVB80410.1"/>
    </source>
</evidence>
<protein>
    <recommendedName>
        <fullName evidence="2">Lipoprotein</fullName>
    </recommendedName>
</protein>
<organism evidence="1">
    <name type="scientific">marine metagenome</name>
    <dbReference type="NCBI Taxonomy" id="408172"/>
    <lineage>
        <taxon>unclassified sequences</taxon>
        <taxon>metagenomes</taxon>
        <taxon>ecological metagenomes</taxon>
    </lineage>
</organism>
<dbReference type="EMBL" id="UINC01058307">
    <property type="protein sequence ID" value="SVB80410.1"/>
    <property type="molecule type" value="Genomic_DNA"/>
</dbReference>
<reference evidence="1" key="1">
    <citation type="submission" date="2018-05" db="EMBL/GenBank/DDBJ databases">
        <authorList>
            <person name="Lanie J.A."/>
            <person name="Ng W.-L."/>
            <person name="Kazmierczak K.M."/>
            <person name="Andrzejewski T.M."/>
            <person name="Davidsen T.M."/>
            <person name="Wayne K.J."/>
            <person name="Tettelin H."/>
            <person name="Glass J.I."/>
            <person name="Rusch D."/>
            <person name="Podicherti R."/>
            <person name="Tsui H.-C.T."/>
            <person name="Winkler M.E."/>
        </authorList>
    </citation>
    <scope>NUCLEOTIDE SEQUENCE</scope>
</reference>
<dbReference type="PROSITE" id="PS51257">
    <property type="entry name" value="PROKAR_LIPOPROTEIN"/>
    <property type="match status" value="1"/>
</dbReference>
<name>A0A382GZF3_9ZZZZ</name>
<proteinExistence type="predicted"/>
<dbReference type="AlphaFoldDB" id="A0A382GZF3"/>
<evidence type="ECO:0008006" key="2">
    <source>
        <dbReference type="Google" id="ProtNLM"/>
    </source>
</evidence>
<feature type="non-terminal residue" evidence="1">
    <location>
        <position position="398"/>
    </location>
</feature>